<dbReference type="AlphaFoldDB" id="A0A512H7X6"/>
<dbReference type="SUPFAM" id="SSF52540">
    <property type="entry name" value="P-loop containing nucleoside triphosphate hydrolases"/>
    <property type="match status" value="1"/>
</dbReference>
<dbReference type="GO" id="GO:0008233">
    <property type="term" value="F:peptidase activity"/>
    <property type="evidence" value="ECO:0007669"/>
    <property type="project" value="InterPro"/>
</dbReference>
<dbReference type="GO" id="GO:0005886">
    <property type="term" value="C:plasma membrane"/>
    <property type="evidence" value="ECO:0007669"/>
    <property type="project" value="UniProtKB-SubCell"/>
</dbReference>
<organism evidence="13 14">
    <name type="scientific">Pararhodospirillum oryzae</name>
    <dbReference type="NCBI Taxonomy" id="478448"/>
    <lineage>
        <taxon>Bacteria</taxon>
        <taxon>Pseudomonadati</taxon>
        <taxon>Pseudomonadota</taxon>
        <taxon>Alphaproteobacteria</taxon>
        <taxon>Rhodospirillales</taxon>
        <taxon>Rhodospirillaceae</taxon>
        <taxon>Pararhodospirillum</taxon>
    </lineage>
</organism>
<dbReference type="Gene3D" id="3.40.50.300">
    <property type="entry name" value="P-loop containing nucleotide triphosphate hydrolases"/>
    <property type="match status" value="1"/>
</dbReference>
<sequence length="729" mass="80809">MTEPDGALPFVPTALIALGYCASKHGVDLSVPDMVHTHGLGSVEPSAPLLVRIAAEQGFRARWKTLETSDLPQLKTHYPVIARLNNGRHVVLVGVRPVPGEEDGMEIGVLDPLASRPEILTLSRARFEGAWSGAVLMLRPKATLEAARRRFDLAWFLPEIRRQHQHFRDVALASVLIHLFALAMPLFFQLVIDKVLVHQVESTLISLTIGVMIAITFDSVLSFLRRYLLLFATNKIDMRVAEHTFSHLLRLPIDFFERSNAGVLVKHMQQAEKIRNFLTGNLFLTALDCLSLFIFIPIMLMYSNGLTVLVLCFTGITATIIYFMIGPLRRRLTALYQAEGSRQSLLVEAISGMRTIKSLALEPVQRRLWEERSAETVNQNYALGKLSAAAEELTQWMQKALAVAIIAFGAYQVFQGDLTIGALIAFQMVAGRVSQPLQRLVGLVHVYQETALATRMLGEIMNAPPERERDQRGLRMPLQGAIEFDRVRFAYPGSERPILDDLSFKAPAGSIFGIVGRSGSGKTTITRLMQGMYTARGGVVRIDGQDCREIDLQHLRSSIGVVLQDSFIFKGTVRENIALGKPAATFEEISQAAQMAGAAEFIERLPRGFDTLLEENGSNLSGGQKQRLAIARALVRQPRILILDEATSALDPESEALIQDNLKRIARGRTLIVISHRLMSLVEADTILVLEEGVRVGLGRHEALLRDCPIYATLWHQQMRTPLGPEAGS</sequence>
<dbReference type="OrthoDB" id="5288404at2"/>
<keyword evidence="2" id="KW-0813">Transport</keyword>
<evidence type="ECO:0000256" key="7">
    <source>
        <dbReference type="ARBA" id="ARBA00022989"/>
    </source>
</evidence>
<evidence type="ECO:0000256" key="5">
    <source>
        <dbReference type="ARBA" id="ARBA00022741"/>
    </source>
</evidence>
<protein>
    <submittedName>
        <fullName evidence="13">ABC export transporter fused inner membrane and ATPases</fullName>
    </submittedName>
</protein>
<feature type="transmembrane region" description="Helical" evidence="9">
    <location>
        <begin position="306"/>
        <end position="325"/>
    </location>
</feature>
<feature type="transmembrane region" description="Helical" evidence="9">
    <location>
        <begin position="170"/>
        <end position="192"/>
    </location>
</feature>
<dbReference type="Gene3D" id="1.20.1560.10">
    <property type="entry name" value="ABC transporter type 1, transmembrane domain"/>
    <property type="match status" value="1"/>
</dbReference>
<dbReference type="InterPro" id="IPR005074">
    <property type="entry name" value="Peptidase_C39"/>
</dbReference>
<dbReference type="PROSITE" id="PS50929">
    <property type="entry name" value="ABC_TM1F"/>
    <property type="match status" value="1"/>
</dbReference>
<evidence type="ECO:0000313" key="13">
    <source>
        <dbReference type="EMBL" id="GEO81528.1"/>
    </source>
</evidence>
<keyword evidence="8 9" id="KW-0472">Membrane</keyword>
<evidence type="ECO:0000256" key="3">
    <source>
        <dbReference type="ARBA" id="ARBA00022475"/>
    </source>
</evidence>
<dbReference type="InterPro" id="IPR039421">
    <property type="entry name" value="Type_1_exporter"/>
</dbReference>
<evidence type="ECO:0000256" key="4">
    <source>
        <dbReference type="ARBA" id="ARBA00022692"/>
    </source>
</evidence>
<evidence type="ECO:0000256" key="1">
    <source>
        <dbReference type="ARBA" id="ARBA00004651"/>
    </source>
</evidence>
<dbReference type="CDD" id="cd18783">
    <property type="entry name" value="ABC_6TM_PrtD_LapB_HlyB_like"/>
    <property type="match status" value="1"/>
</dbReference>
<keyword evidence="14" id="KW-1185">Reference proteome</keyword>
<dbReference type="GO" id="GO:0140359">
    <property type="term" value="F:ABC-type transporter activity"/>
    <property type="evidence" value="ECO:0007669"/>
    <property type="project" value="InterPro"/>
</dbReference>
<dbReference type="PROSITE" id="PS00211">
    <property type="entry name" value="ABC_TRANSPORTER_1"/>
    <property type="match status" value="1"/>
</dbReference>
<evidence type="ECO:0000259" key="10">
    <source>
        <dbReference type="PROSITE" id="PS50893"/>
    </source>
</evidence>
<dbReference type="InterPro" id="IPR036640">
    <property type="entry name" value="ABC1_TM_sf"/>
</dbReference>
<dbReference type="GO" id="GO:0016887">
    <property type="term" value="F:ATP hydrolysis activity"/>
    <property type="evidence" value="ECO:0007669"/>
    <property type="project" value="InterPro"/>
</dbReference>
<dbReference type="PROSITE" id="PS50893">
    <property type="entry name" value="ABC_TRANSPORTER_2"/>
    <property type="match status" value="1"/>
</dbReference>
<dbReference type="GO" id="GO:0005524">
    <property type="term" value="F:ATP binding"/>
    <property type="evidence" value="ECO:0007669"/>
    <property type="project" value="UniProtKB-KW"/>
</dbReference>
<dbReference type="PANTHER" id="PTHR24221:SF647">
    <property type="entry name" value="BLL6336 PROTEIN"/>
    <property type="match status" value="1"/>
</dbReference>
<dbReference type="SUPFAM" id="SSF90123">
    <property type="entry name" value="ABC transporter transmembrane region"/>
    <property type="match status" value="1"/>
</dbReference>
<name>A0A512H7X6_9PROT</name>
<evidence type="ECO:0000256" key="2">
    <source>
        <dbReference type="ARBA" id="ARBA00022448"/>
    </source>
</evidence>
<dbReference type="PROSITE" id="PS50990">
    <property type="entry name" value="PEPTIDASE_C39"/>
    <property type="match status" value="1"/>
</dbReference>
<evidence type="ECO:0000313" key="14">
    <source>
        <dbReference type="Proteomes" id="UP000321567"/>
    </source>
</evidence>
<feature type="domain" description="Peptidase C39" evidence="12">
    <location>
        <begin position="3"/>
        <end position="138"/>
    </location>
</feature>
<keyword evidence="4 9" id="KW-0812">Transmembrane</keyword>
<keyword evidence="3" id="KW-1003">Cell membrane</keyword>
<proteinExistence type="predicted"/>
<dbReference type="FunFam" id="3.40.50.300:FF:000221">
    <property type="entry name" value="Multidrug ABC transporter ATP-binding protein"/>
    <property type="match status" value="1"/>
</dbReference>
<dbReference type="Gene3D" id="3.90.70.10">
    <property type="entry name" value="Cysteine proteinases"/>
    <property type="match status" value="1"/>
</dbReference>
<accession>A0A512H7X6</accession>
<comment type="caution">
    <text evidence="13">The sequence shown here is derived from an EMBL/GenBank/DDBJ whole genome shotgun (WGS) entry which is preliminary data.</text>
</comment>
<dbReference type="InterPro" id="IPR003593">
    <property type="entry name" value="AAA+_ATPase"/>
</dbReference>
<feature type="domain" description="ABC transporter" evidence="10">
    <location>
        <begin position="482"/>
        <end position="717"/>
    </location>
</feature>
<comment type="subcellular location">
    <subcellularLocation>
        <location evidence="1">Cell membrane</location>
        <topology evidence="1">Multi-pass membrane protein</topology>
    </subcellularLocation>
</comment>
<dbReference type="PANTHER" id="PTHR24221">
    <property type="entry name" value="ATP-BINDING CASSETTE SUB-FAMILY B"/>
    <property type="match status" value="1"/>
</dbReference>
<dbReference type="InterPro" id="IPR027417">
    <property type="entry name" value="P-loop_NTPase"/>
</dbReference>
<evidence type="ECO:0000259" key="12">
    <source>
        <dbReference type="PROSITE" id="PS50990"/>
    </source>
</evidence>
<dbReference type="InterPro" id="IPR017871">
    <property type="entry name" value="ABC_transporter-like_CS"/>
</dbReference>
<dbReference type="GO" id="GO:0034040">
    <property type="term" value="F:ATPase-coupled lipid transmembrane transporter activity"/>
    <property type="evidence" value="ECO:0007669"/>
    <property type="project" value="TreeGrafter"/>
</dbReference>
<gene>
    <name evidence="13" type="ORF">ROR02_16590</name>
</gene>
<dbReference type="Pfam" id="PF03412">
    <property type="entry name" value="Peptidase_C39"/>
    <property type="match status" value="1"/>
</dbReference>
<dbReference type="Pfam" id="PF00664">
    <property type="entry name" value="ABC_membrane"/>
    <property type="match status" value="1"/>
</dbReference>
<dbReference type="Proteomes" id="UP000321567">
    <property type="component" value="Unassembled WGS sequence"/>
</dbReference>
<dbReference type="InterPro" id="IPR003439">
    <property type="entry name" value="ABC_transporter-like_ATP-bd"/>
</dbReference>
<evidence type="ECO:0000259" key="11">
    <source>
        <dbReference type="PROSITE" id="PS50929"/>
    </source>
</evidence>
<reference evidence="13 14" key="1">
    <citation type="submission" date="2019-07" db="EMBL/GenBank/DDBJ databases">
        <title>Whole genome shotgun sequence of Rhodospirillum oryzae NBRC 107573.</title>
        <authorList>
            <person name="Hosoyama A."/>
            <person name="Uohara A."/>
            <person name="Ohji S."/>
            <person name="Ichikawa N."/>
        </authorList>
    </citation>
    <scope>NUCLEOTIDE SEQUENCE [LARGE SCALE GENOMIC DNA]</scope>
    <source>
        <strain evidence="13 14">NBRC 107573</strain>
    </source>
</reference>
<dbReference type="GO" id="GO:0006508">
    <property type="term" value="P:proteolysis"/>
    <property type="evidence" value="ECO:0007669"/>
    <property type="project" value="InterPro"/>
</dbReference>
<feature type="transmembrane region" description="Helical" evidence="9">
    <location>
        <begin position="204"/>
        <end position="224"/>
    </location>
</feature>
<dbReference type="Pfam" id="PF00005">
    <property type="entry name" value="ABC_tran"/>
    <property type="match status" value="1"/>
</dbReference>
<keyword evidence="6" id="KW-0067">ATP-binding</keyword>
<keyword evidence="5" id="KW-0547">Nucleotide-binding</keyword>
<dbReference type="RefSeq" id="WP_147163562.1">
    <property type="nucleotide sequence ID" value="NZ_BJZO01000039.1"/>
</dbReference>
<feature type="domain" description="ABC transmembrane type-1" evidence="11">
    <location>
        <begin position="170"/>
        <end position="449"/>
    </location>
</feature>
<dbReference type="EMBL" id="BJZO01000039">
    <property type="protein sequence ID" value="GEO81528.1"/>
    <property type="molecule type" value="Genomic_DNA"/>
</dbReference>
<dbReference type="SMART" id="SM00382">
    <property type="entry name" value="AAA"/>
    <property type="match status" value="1"/>
</dbReference>
<dbReference type="InterPro" id="IPR011527">
    <property type="entry name" value="ABC1_TM_dom"/>
</dbReference>
<evidence type="ECO:0000256" key="8">
    <source>
        <dbReference type="ARBA" id="ARBA00023136"/>
    </source>
</evidence>
<feature type="transmembrane region" description="Helical" evidence="9">
    <location>
        <begin position="277"/>
        <end position="300"/>
    </location>
</feature>
<evidence type="ECO:0000256" key="6">
    <source>
        <dbReference type="ARBA" id="ARBA00022840"/>
    </source>
</evidence>
<keyword evidence="7 9" id="KW-1133">Transmembrane helix</keyword>
<evidence type="ECO:0000256" key="9">
    <source>
        <dbReference type="SAM" id="Phobius"/>
    </source>
</evidence>